<dbReference type="InterPro" id="IPR002347">
    <property type="entry name" value="SDR_fam"/>
</dbReference>
<dbReference type="AlphaFoldDB" id="A0A2U2J3X6"/>
<dbReference type="PRINTS" id="PR00080">
    <property type="entry name" value="SDRFAMILY"/>
</dbReference>
<evidence type="ECO:0008006" key="5">
    <source>
        <dbReference type="Google" id="ProtNLM"/>
    </source>
</evidence>
<gene>
    <name evidence="3" type="ORF">DF286_09215</name>
</gene>
<dbReference type="PRINTS" id="PR00081">
    <property type="entry name" value="GDHRDH"/>
</dbReference>
<dbReference type="NCBIfam" id="NF005559">
    <property type="entry name" value="PRK07231.1"/>
    <property type="match status" value="1"/>
</dbReference>
<dbReference type="Pfam" id="PF13561">
    <property type="entry name" value="adh_short_C2"/>
    <property type="match status" value="1"/>
</dbReference>
<dbReference type="GO" id="GO:0016491">
    <property type="term" value="F:oxidoreductase activity"/>
    <property type="evidence" value="ECO:0007669"/>
    <property type="project" value="UniProtKB-KW"/>
</dbReference>
<protein>
    <recommendedName>
        <fullName evidence="5">Short chain dehydrogenase</fullName>
    </recommendedName>
</protein>
<dbReference type="InterPro" id="IPR020904">
    <property type="entry name" value="Sc_DH/Rdtase_CS"/>
</dbReference>
<dbReference type="OrthoDB" id="9792355at2"/>
<comment type="caution">
    <text evidence="3">The sequence shown here is derived from an EMBL/GenBank/DDBJ whole genome shotgun (WGS) entry which is preliminary data.</text>
</comment>
<dbReference type="EMBL" id="QFFF01000001">
    <property type="protein sequence ID" value="PWG03028.1"/>
    <property type="molecule type" value="Genomic_DNA"/>
</dbReference>
<keyword evidence="2" id="KW-0560">Oxidoreductase</keyword>
<dbReference type="PROSITE" id="PS00061">
    <property type="entry name" value="ADH_SHORT"/>
    <property type="match status" value="1"/>
</dbReference>
<dbReference type="PANTHER" id="PTHR24321">
    <property type="entry name" value="DEHYDROGENASES, SHORT CHAIN"/>
    <property type="match status" value="1"/>
</dbReference>
<dbReference type="SUPFAM" id="SSF51735">
    <property type="entry name" value="NAD(P)-binding Rossmann-fold domains"/>
    <property type="match status" value="1"/>
</dbReference>
<evidence type="ECO:0000313" key="3">
    <source>
        <dbReference type="EMBL" id="PWG03028.1"/>
    </source>
</evidence>
<keyword evidence="4" id="KW-1185">Reference proteome</keyword>
<dbReference type="RefSeq" id="WP_109271166.1">
    <property type="nucleotide sequence ID" value="NZ_QFFF01000001.1"/>
</dbReference>
<dbReference type="CDD" id="cd05233">
    <property type="entry name" value="SDR_c"/>
    <property type="match status" value="1"/>
</dbReference>
<dbReference type="PANTHER" id="PTHR24321:SF8">
    <property type="entry name" value="ESTRADIOL 17-BETA-DEHYDROGENASE 8-RELATED"/>
    <property type="match status" value="1"/>
</dbReference>
<dbReference type="FunFam" id="3.40.50.720:FF:000084">
    <property type="entry name" value="Short-chain dehydrogenase reductase"/>
    <property type="match status" value="1"/>
</dbReference>
<proteinExistence type="inferred from homology"/>
<dbReference type="InterPro" id="IPR036291">
    <property type="entry name" value="NAD(P)-bd_dom_sf"/>
</dbReference>
<evidence type="ECO:0000256" key="2">
    <source>
        <dbReference type="ARBA" id="ARBA00023002"/>
    </source>
</evidence>
<dbReference type="Proteomes" id="UP000245916">
    <property type="component" value="Unassembled WGS sequence"/>
</dbReference>
<reference evidence="3 4" key="1">
    <citation type="submission" date="2018-05" db="EMBL/GenBank/DDBJ databases">
        <title>Genome of Sphingosinicella humi QZX222.</title>
        <authorList>
            <person name="Qiao Z."/>
            <person name="Wang G."/>
        </authorList>
    </citation>
    <scope>NUCLEOTIDE SEQUENCE [LARGE SCALE GENOMIC DNA]</scope>
    <source>
        <strain evidence="3 4">QZX222</strain>
    </source>
</reference>
<sequence length="253" mass="27123">MAEPVAPVALVTGAASGIGRQTAYAFARRGYVTVVTDVDEDAGLRTEAGIAAEEFRAFFMRCDVSDEEEVRTLFDTIDERFGKLDAAFNNAGIEGRQASIADGTVDNFDRVIAVNLRGVWLCMREEIRMMLRQPKGGAIVNCSSVAGLIGLPNISAYVASKHGVVGLTRTAALKYARHNIRVNAVCPGAIETPMLERYMAAVEGGRDTMVEIEPMGRIGRPEEIASAVLWLCCGEASFTTGQAIAIDGGWTAK</sequence>
<comment type="similarity">
    <text evidence="1">Belongs to the short-chain dehydrogenases/reductases (SDR) family.</text>
</comment>
<accession>A0A2U2J3X6</accession>
<organism evidence="3 4">
    <name type="scientific">Allosphingosinicella humi</name>
    <dbReference type="NCBI Taxonomy" id="2068657"/>
    <lineage>
        <taxon>Bacteria</taxon>
        <taxon>Pseudomonadati</taxon>
        <taxon>Pseudomonadota</taxon>
        <taxon>Alphaproteobacteria</taxon>
        <taxon>Sphingomonadales</taxon>
        <taxon>Sphingomonadaceae</taxon>
        <taxon>Allosphingosinicella</taxon>
    </lineage>
</organism>
<evidence type="ECO:0000313" key="4">
    <source>
        <dbReference type="Proteomes" id="UP000245916"/>
    </source>
</evidence>
<evidence type="ECO:0000256" key="1">
    <source>
        <dbReference type="ARBA" id="ARBA00006484"/>
    </source>
</evidence>
<name>A0A2U2J3X6_9SPHN</name>
<dbReference type="Gene3D" id="3.40.50.720">
    <property type="entry name" value="NAD(P)-binding Rossmann-like Domain"/>
    <property type="match status" value="1"/>
</dbReference>